<accession>A0A1C4ZGF8</accession>
<dbReference type="GO" id="GO:0044550">
    <property type="term" value="P:secondary metabolite biosynthetic process"/>
    <property type="evidence" value="ECO:0007669"/>
    <property type="project" value="TreeGrafter"/>
</dbReference>
<dbReference type="GO" id="GO:0016874">
    <property type="term" value="F:ligase activity"/>
    <property type="evidence" value="ECO:0007669"/>
    <property type="project" value="UniProtKB-KW"/>
</dbReference>
<dbReference type="PANTHER" id="PTHR45527">
    <property type="entry name" value="NONRIBOSOMAL PEPTIDE SYNTHETASE"/>
    <property type="match status" value="1"/>
</dbReference>
<dbReference type="Pfam" id="PF00668">
    <property type="entry name" value="Condensation"/>
    <property type="match status" value="1"/>
</dbReference>
<dbReference type="OrthoDB" id="2472181at2"/>
<evidence type="ECO:0000256" key="3">
    <source>
        <dbReference type="ARBA" id="ARBA00022553"/>
    </source>
</evidence>
<dbReference type="Pfam" id="PF00501">
    <property type="entry name" value="AMP-binding"/>
    <property type="match status" value="1"/>
</dbReference>
<dbReference type="GO" id="GO:0031177">
    <property type="term" value="F:phosphopantetheine binding"/>
    <property type="evidence" value="ECO:0007669"/>
    <property type="project" value="TreeGrafter"/>
</dbReference>
<dbReference type="Pfam" id="PF13193">
    <property type="entry name" value="AMP-binding_C"/>
    <property type="match status" value="1"/>
</dbReference>
<keyword evidence="4" id="KW-0436">Ligase</keyword>
<dbReference type="FunFam" id="2.30.38.10:FF:000001">
    <property type="entry name" value="Non-ribosomal peptide synthetase PvdI"/>
    <property type="match status" value="1"/>
</dbReference>
<evidence type="ECO:0000256" key="2">
    <source>
        <dbReference type="ARBA" id="ARBA00022450"/>
    </source>
</evidence>
<dbReference type="Gene3D" id="3.30.559.10">
    <property type="entry name" value="Chloramphenicol acetyltransferase-like domain"/>
    <property type="match status" value="1"/>
</dbReference>
<dbReference type="CDD" id="cd19531">
    <property type="entry name" value="LCL_NRPS-like"/>
    <property type="match status" value="1"/>
</dbReference>
<dbReference type="SUPFAM" id="SSF47336">
    <property type="entry name" value="ACP-like"/>
    <property type="match status" value="1"/>
</dbReference>
<evidence type="ECO:0000256" key="4">
    <source>
        <dbReference type="ARBA" id="ARBA00022598"/>
    </source>
</evidence>
<dbReference type="InterPro" id="IPR000873">
    <property type="entry name" value="AMP-dep_synth/lig_dom"/>
</dbReference>
<evidence type="ECO:0000313" key="7">
    <source>
        <dbReference type="EMBL" id="SCF32127.1"/>
    </source>
</evidence>
<dbReference type="InterPro" id="IPR025110">
    <property type="entry name" value="AMP-bd_C"/>
</dbReference>
<dbReference type="Gene3D" id="3.40.50.720">
    <property type="entry name" value="NAD(P)-binding Rossmann-like Domain"/>
    <property type="match status" value="1"/>
</dbReference>
<dbReference type="CDD" id="cd05235">
    <property type="entry name" value="SDR_e1"/>
    <property type="match status" value="1"/>
</dbReference>
<dbReference type="EMBL" id="LT607413">
    <property type="protein sequence ID" value="SCF32127.1"/>
    <property type="molecule type" value="Genomic_DNA"/>
</dbReference>
<dbReference type="GO" id="GO:0043041">
    <property type="term" value="P:amino acid activation for nonribosomal peptide biosynthetic process"/>
    <property type="evidence" value="ECO:0007669"/>
    <property type="project" value="TreeGrafter"/>
</dbReference>
<dbReference type="SUPFAM" id="SSF52777">
    <property type="entry name" value="CoA-dependent acyltransferases"/>
    <property type="match status" value="2"/>
</dbReference>
<feature type="region of interest" description="Disordered" evidence="5">
    <location>
        <begin position="238"/>
        <end position="264"/>
    </location>
</feature>
<dbReference type="Gene3D" id="3.30.559.30">
    <property type="entry name" value="Nonribosomal peptide synthetase, condensation domain"/>
    <property type="match status" value="1"/>
</dbReference>
<dbReference type="Pfam" id="PF07993">
    <property type="entry name" value="NAD_binding_4"/>
    <property type="match status" value="1"/>
</dbReference>
<dbReference type="Gene3D" id="3.30.300.30">
    <property type="match status" value="1"/>
</dbReference>
<comment type="cofactor">
    <cofactor evidence="1">
        <name>pantetheine 4'-phosphate</name>
        <dbReference type="ChEBI" id="CHEBI:47942"/>
    </cofactor>
</comment>
<dbReference type="InParanoid" id="A0A1C4ZGF8"/>
<dbReference type="FunFam" id="3.40.50.12780:FF:000012">
    <property type="entry name" value="Non-ribosomal peptide synthetase"/>
    <property type="match status" value="1"/>
</dbReference>
<feature type="domain" description="Carrier" evidence="6">
    <location>
        <begin position="1037"/>
        <end position="1112"/>
    </location>
</feature>
<dbReference type="InterPro" id="IPR010071">
    <property type="entry name" value="AA_adenyl_dom"/>
</dbReference>
<dbReference type="NCBIfam" id="TIGR01746">
    <property type="entry name" value="Thioester-redct"/>
    <property type="match status" value="1"/>
</dbReference>
<dbReference type="InterPro" id="IPR036291">
    <property type="entry name" value="NAD(P)-bd_dom_sf"/>
</dbReference>
<dbReference type="Pfam" id="PF00550">
    <property type="entry name" value="PP-binding"/>
    <property type="match status" value="1"/>
</dbReference>
<dbReference type="InterPro" id="IPR023213">
    <property type="entry name" value="CAT-like_dom_sf"/>
</dbReference>
<dbReference type="RefSeq" id="WP_088983955.1">
    <property type="nucleotide sequence ID" value="NZ_LT607413.1"/>
</dbReference>
<proteinExistence type="predicted"/>
<dbReference type="InterPro" id="IPR010080">
    <property type="entry name" value="Thioester_reductase-like_dom"/>
</dbReference>
<dbReference type="InterPro" id="IPR009081">
    <property type="entry name" value="PP-bd_ACP"/>
</dbReference>
<protein>
    <submittedName>
        <fullName evidence="7">Amino acid adenylation domain-containing protein/thioester reductase domain-containing protein</fullName>
    </submittedName>
</protein>
<dbReference type="NCBIfam" id="TIGR01733">
    <property type="entry name" value="AA-adenyl-dom"/>
    <property type="match status" value="1"/>
</dbReference>
<reference evidence="8" key="1">
    <citation type="submission" date="2016-06" db="EMBL/GenBank/DDBJ databases">
        <authorList>
            <person name="Varghese N."/>
            <person name="Submissions Spin"/>
        </authorList>
    </citation>
    <scope>NUCLEOTIDE SEQUENCE [LARGE SCALE GENOMIC DNA]</scope>
    <source>
        <strain evidence="8">DSM 43816</strain>
    </source>
</reference>
<dbReference type="SUPFAM" id="SSF56801">
    <property type="entry name" value="Acetyl-CoA synthetase-like"/>
    <property type="match status" value="1"/>
</dbReference>
<feature type="region of interest" description="Disordered" evidence="5">
    <location>
        <begin position="828"/>
        <end position="850"/>
    </location>
</feature>
<keyword evidence="3" id="KW-0597">Phosphoprotein</keyword>
<dbReference type="Gene3D" id="2.30.38.10">
    <property type="entry name" value="Luciferase, Domain 3"/>
    <property type="match status" value="1"/>
</dbReference>
<evidence type="ECO:0000313" key="8">
    <source>
        <dbReference type="Proteomes" id="UP000198253"/>
    </source>
</evidence>
<dbReference type="PROSITE" id="PS50075">
    <property type="entry name" value="CARRIER"/>
    <property type="match status" value="1"/>
</dbReference>
<dbReference type="InterPro" id="IPR013120">
    <property type="entry name" value="FAR_NAD-bd"/>
</dbReference>
<dbReference type="Gene3D" id="1.10.1200.10">
    <property type="entry name" value="ACP-like"/>
    <property type="match status" value="1"/>
</dbReference>
<keyword evidence="8" id="KW-1185">Reference proteome</keyword>
<dbReference type="PANTHER" id="PTHR45527:SF1">
    <property type="entry name" value="FATTY ACID SYNTHASE"/>
    <property type="match status" value="1"/>
</dbReference>
<dbReference type="Gene3D" id="3.40.50.980">
    <property type="match status" value="2"/>
</dbReference>
<dbReference type="GO" id="GO:0008610">
    <property type="term" value="P:lipid biosynthetic process"/>
    <property type="evidence" value="ECO:0007669"/>
    <property type="project" value="UniProtKB-ARBA"/>
</dbReference>
<dbReference type="GO" id="GO:0072330">
    <property type="term" value="P:monocarboxylic acid biosynthetic process"/>
    <property type="evidence" value="ECO:0007669"/>
    <property type="project" value="UniProtKB-ARBA"/>
</dbReference>
<dbReference type="InterPro" id="IPR020845">
    <property type="entry name" value="AMP-binding_CS"/>
</dbReference>
<dbReference type="PROSITE" id="PS00455">
    <property type="entry name" value="AMP_BINDING"/>
    <property type="match status" value="1"/>
</dbReference>
<gene>
    <name evidence="7" type="ORF">GA0070618_5227</name>
</gene>
<name>A0A1C4ZGF8_MICEC</name>
<organism evidence="7 8">
    <name type="scientific">Micromonospora echinospora</name>
    <name type="common">Micromonospora purpurea</name>
    <dbReference type="NCBI Taxonomy" id="1877"/>
    <lineage>
        <taxon>Bacteria</taxon>
        <taxon>Bacillati</taxon>
        <taxon>Actinomycetota</taxon>
        <taxon>Actinomycetes</taxon>
        <taxon>Micromonosporales</taxon>
        <taxon>Micromonosporaceae</taxon>
        <taxon>Micromonospora</taxon>
    </lineage>
</organism>
<dbReference type="InterPro" id="IPR045851">
    <property type="entry name" value="AMP-bd_C_sf"/>
</dbReference>
<evidence type="ECO:0000256" key="5">
    <source>
        <dbReference type="SAM" id="MobiDB-lite"/>
    </source>
</evidence>
<dbReference type="CDD" id="cd05930">
    <property type="entry name" value="A_NRPS"/>
    <property type="match status" value="1"/>
</dbReference>
<dbReference type="InterPro" id="IPR001242">
    <property type="entry name" value="Condensation_dom"/>
</dbReference>
<keyword evidence="2" id="KW-0596">Phosphopantetheine</keyword>
<dbReference type="FunFam" id="1.10.1200.10:FF:000016">
    <property type="entry name" value="Non-ribosomal peptide synthase"/>
    <property type="match status" value="1"/>
</dbReference>
<dbReference type="Proteomes" id="UP000198253">
    <property type="component" value="Chromosome I"/>
</dbReference>
<dbReference type="SUPFAM" id="SSF51735">
    <property type="entry name" value="NAD(P)-binding Rossmann-fold domains"/>
    <property type="match status" value="1"/>
</dbReference>
<evidence type="ECO:0000259" key="6">
    <source>
        <dbReference type="PROSITE" id="PS50075"/>
    </source>
</evidence>
<dbReference type="GO" id="GO:0005829">
    <property type="term" value="C:cytosol"/>
    <property type="evidence" value="ECO:0007669"/>
    <property type="project" value="TreeGrafter"/>
</dbReference>
<dbReference type="InterPro" id="IPR036736">
    <property type="entry name" value="ACP-like_sf"/>
</dbReference>
<evidence type="ECO:0000256" key="1">
    <source>
        <dbReference type="ARBA" id="ARBA00001957"/>
    </source>
</evidence>
<sequence length="1515" mass="160669">MTASADQLLAVLLARRGIEVTGTQTIRPGDRAGDLPLSPAQQRIWFLDRLGVGDSAYVMGSAHRLTGALDATALAAALRLLVRRHEPLRTSFAERAGHPVQVILPADDPRTAVPLPLVDLAETPAATRQTRLDRLARYELTRPFDLGRAPLVRATLVRLAAADHVLLLAFHHVVCDDVSARLLLAELISGYAALVAGRQPASEAPPVQYADYVRWLGERDPAALAAQEAYWRDHLTGAPGQLDLPTDRPRPARPRSPAGTRPFRLPGRLTSAIEELRRREDCTTFTVLLAAFTILLARHSGQEDVVVGVPASNRSLPELESMVGMFVNTLALRTDLSGDPSLRDVLRRVRQTSLGGLGHRDVPLERVTELVRPARGASRQPLFQVMFVLNGTDSGPDPTAGPVDATGGLAVTAAGLDGGTARFDLTLVVVERAGQLAGQLDYDAELFDPATAARLVAHLELAVAALAYTPELPLRDLALHIPADRARLHAGLRPVTGVASAGVDAPGHVDAPGYVDDLVAAQAARTPRAPAVLGDGQVLTYGELDRRVDRLARRLRTAGVGREAPVGMALRAGPDGIVALLAVIRAGGAYLPLDPGHPVDRVGALLADAGATILVTDATGRDLLAGLPVTVVDVADPADTAVPTPADATVSRARRPDQLAYVVYTSGSTGRPKGVMVTHRTLTALATSFRDRHGFGPGQRILMIPPLTFDASVGDVFPALISGAALVVHPDPAALTGPALVDLCRVEGITAVDAPAALWQRWVDDLDGHRLPADLPLTVMMVGGERVSADKLAAWHRLTGGRTAFYNHYGPTEATVCATVFRSAPADGAESATGAAGPDSGDAPTGGHLPIGRPLPHVRAYVLDRWMRPVPYGAAGELHLGGDCLARGYIGRPDLTAAAFVPDPFSAAPGARLYRTGDLARVGPDGQLEFLGRVDRQLKIRGHRIEPAEIEAVLDEHPGVARSVVVARGQRLAAFVVPRQVAPSADELRAHLRSRLPEYLVPATVVALAELPLTAHGKVDPDRLPADTPDEQRPFTAPATATEVAVARIWSRALDRERVGVDDGFFDLGGHSLLAAPVLSEVNRHFGTRLPLRSLFDAPALAAFAALVDAALPDAPAPDPVPAAAIGAHRGPDLRAEAVPPDDVAPLGTYVPVADPAGVLLTGATGFLGAYLLDDALRHTTADVYCLVRAGSEGAATARIEENLRRYGRWRPGYPARIVPVVGDLAEPRLGLGQRAFDALADRVDVVLHNGGSVHFVQPYERLRPANVSGTVEVLRLASRGRPKAVHHVSTLGVYLCPAYASRTVTEALPPDEPQGLHGGYNESKWVADRLVRTARERGLPVSVHRPARVTGDSRTGTGNADDYFSRLLRTFAETGAVPALDHVEDMAPVDVVAAAIGRLSRRPDALAADRHYFRPGLSYPQMAEVLGGLGIPVRLLPYRDWRAGVLRAGPSVALGPFVPTLAEEDGPREHPYFDCVHTERATDAAGVPTPPPAATLLRRYLSALRLGGEATGSA</sequence>
<dbReference type="FunFam" id="3.40.50.980:FF:000001">
    <property type="entry name" value="Non-ribosomal peptide synthetase"/>
    <property type="match status" value="1"/>
</dbReference>